<reference evidence="1 2" key="1">
    <citation type="submission" date="2021-01" db="EMBL/GenBank/DDBJ databases">
        <title>Carboxyliciviraga sp.nov., isolated from coastal sediments.</title>
        <authorList>
            <person name="Lu D."/>
            <person name="Zhang T."/>
        </authorList>
    </citation>
    <scope>NUCLEOTIDE SEQUENCE [LARGE SCALE GENOMIC DNA]</scope>
    <source>
        <strain evidence="1 2">N1Y132</strain>
    </source>
</reference>
<comment type="caution">
    <text evidence="1">The sequence shown here is derived from an EMBL/GenBank/DDBJ whole genome shotgun (WGS) entry which is preliminary data.</text>
</comment>
<keyword evidence="2" id="KW-1185">Reference proteome</keyword>
<accession>A0ABS1HK71</accession>
<evidence type="ECO:0000313" key="2">
    <source>
        <dbReference type="Proteomes" id="UP000605676"/>
    </source>
</evidence>
<dbReference type="Proteomes" id="UP000605676">
    <property type="component" value="Unassembled WGS sequence"/>
</dbReference>
<protein>
    <recommendedName>
        <fullName evidence="3">ATP-binding protein</fullName>
    </recommendedName>
</protein>
<dbReference type="EMBL" id="JAENRR010000026">
    <property type="protein sequence ID" value="MBK3518036.1"/>
    <property type="molecule type" value="Genomic_DNA"/>
</dbReference>
<proteinExistence type="predicted"/>
<dbReference type="Pfam" id="PF19788">
    <property type="entry name" value="DUF6272"/>
    <property type="match status" value="1"/>
</dbReference>
<dbReference type="InterPro" id="IPR046239">
    <property type="entry name" value="DUF6272"/>
</dbReference>
<evidence type="ECO:0000313" key="1">
    <source>
        <dbReference type="EMBL" id="MBK3518036.1"/>
    </source>
</evidence>
<evidence type="ECO:0008006" key="3">
    <source>
        <dbReference type="Google" id="ProtNLM"/>
    </source>
</evidence>
<name>A0ABS1HK71_9BACT</name>
<gene>
    <name evidence="1" type="ORF">JIV24_11885</name>
</gene>
<organism evidence="1 2">
    <name type="scientific">Carboxylicivirga marina</name>
    <dbReference type="NCBI Taxonomy" id="2800988"/>
    <lineage>
        <taxon>Bacteria</taxon>
        <taxon>Pseudomonadati</taxon>
        <taxon>Bacteroidota</taxon>
        <taxon>Bacteroidia</taxon>
        <taxon>Marinilabiliales</taxon>
        <taxon>Marinilabiliaceae</taxon>
        <taxon>Carboxylicivirga</taxon>
    </lineage>
</organism>
<dbReference type="NCBIfam" id="NF038262">
    <property type="entry name" value="SiaB_fam_kinase"/>
    <property type="match status" value="1"/>
</dbReference>
<sequence>MRPLEMAFELKNWYLEKKQGEVILEYNGSITPELISEALHSIENSLNMKNEKNRVRKKVYNVFVESLQNLYHHVDLPPVTAPVEQSSNFGIIILSKDGTFYRISTGNFVKKEKLNYIKDRIDQVNSLSDEEVRMLYRDILNNDEFSDKGGGGLGMLDIVRKTGNKLEYYFYQFDDEYIFFSLDVYIS</sequence>